<name>A0A9Q3YWD3_9FLAO</name>
<protein>
    <submittedName>
        <fullName evidence="4">Response regulator transcription factor</fullName>
    </submittedName>
</protein>
<dbReference type="EMBL" id="JAJNAY010000001">
    <property type="protein sequence ID" value="MCD1115842.1"/>
    <property type="molecule type" value="Genomic_DNA"/>
</dbReference>
<evidence type="ECO:0000313" key="4">
    <source>
        <dbReference type="EMBL" id="MCD1115842.1"/>
    </source>
</evidence>
<keyword evidence="5" id="KW-1185">Reference proteome</keyword>
<dbReference type="SUPFAM" id="SSF52172">
    <property type="entry name" value="CheY-like"/>
    <property type="match status" value="1"/>
</dbReference>
<comment type="caution">
    <text evidence="4">The sequence shown here is derived from an EMBL/GenBank/DDBJ whole genome shotgun (WGS) entry which is preliminary data.</text>
</comment>
<dbReference type="GO" id="GO:0000156">
    <property type="term" value="F:phosphorelay response regulator activity"/>
    <property type="evidence" value="ECO:0007669"/>
    <property type="project" value="TreeGrafter"/>
</dbReference>
<dbReference type="PROSITE" id="PS50930">
    <property type="entry name" value="HTH_LYTTR"/>
    <property type="match status" value="1"/>
</dbReference>
<gene>
    <name evidence="4" type="ORF">LO744_03040</name>
</gene>
<dbReference type="InterPro" id="IPR011006">
    <property type="entry name" value="CheY-like_superfamily"/>
</dbReference>
<dbReference type="Proteomes" id="UP001108025">
    <property type="component" value="Unassembled WGS sequence"/>
</dbReference>
<accession>A0A9Q3YWD3</accession>
<keyword evidence="1" id="KW-0597">Phosphoprotein</keyword>
<sequence>MRIKCLIIEDEPLAVEVLKDFIKDVPFLELVGVCHDAICAMEILKEKKVDLMLLDIHLPKIKGLDFLQTLKNPPKVIITTAYHEFAVKSYEYDVVDYLMKPIEFSRFMTAIQKILKIQTTTESSPNEVLADLYFTVNKKKARVPLQSILYIESQKENIKIVMEDKILITRYSISDIENKLPDDFIRIHRSFIIAKSKIDFFDAQDVEIKGKAIPIGRNYRDFVRMKLGV</sequence>
<dbReference type="Pfam" id="PF04397">
    <property type="entry name" value="LytTR"/>
    <property type="match status" value="1"/>
</dbReference>
<dbReference type="PANTHER" id="PTHR45526:SF1">
    <property type="entry name" value="TRANSCRIPTIONAL REGULATORY PROTEIN DCUR-RELATED"/>
    <property type="match status" value="1"/>
</dbReference>
<proteinExistence type="predicted"/>
<dbReference type="PANTHER" id="PTHR45526">
    <property type="entry name" value="TRANSCRIPTIONAL REGULATORY PROTEIN DPIA"/>
    <property type="match status" value="1"/>
</dbReference>
<dbReference type="Pfam" id="PF00072">
    <property type="entry name" value="Response_reg"/>
    <property type="match status" value="1"/>
</dbReference>
<evidence type="ECO:0000259" key="3">
    <source>
        <dbReference type="PROSITE" id="PS50930"/>
    </source>
</evidence>
<dbReference type="RefSeq" id="WP_230667117.1">
    <property type="nucleotide sequence ID" value="NZ_JAJNAY010000001.1"/>
</dbReference>
<evidence type="ECO:0000259" key="2">
    <source>
        <dbReference type="PROSITE" id="PS50110"/>
    </source>
</evidence>
<feature type="domain" description="Response regulatory" evidence="2">
    <location>
        <begin position="4"/>
        <end position="115"/>
    </location>
</feature>
<evidence type="ECO:0000313" key="5">
    <source>
        <dbReference type="Proteomes" id="UP001108025"/>
    </source>
</evidence>
<dbReference type="Gene3D" id="2.40.50.1020">
    <property type="entry name" value="LytTr DNA-binding domain"/>
    <property type="match status" value="1"/>
</dbReference>
<dbReference type="SMART" id="SM00448">
    <property type="entry name" value="REC"/>
    <property type="match status" value="1"/>
</dbReference>
<dbReference type="Gene3D" id="3.40.50.2300">
    <property type="match status" value="1"/>
</dbReference>
<dbReference type="AlphaFoldDB" id="A0A9Q3YWD3"/>
<dbReference type="InterPro" id="IPR001789">
    <property type="entry name" value="Sig_transdc_resp-reg_receiver"/>
</dbReference>
<evidence type="ECO:0000256" key="1">
    <source>
        <dbReference type="PROSITE-ProRule" id="PRU00169"/>
    </source>
</evidence>
<dbReference type="SMART" id="SM00850">
    <property type="entry name" value="LytTR"/>
    <property type="match status" value="1"/>
</dbReference>
<dbReference type="GO" id="GO:0003677">
    <property type="term" value="F:DNA binding"/>
    <property type="evidence" value="ECO:0007669"/>
    <property type="project" value="InterPro"/>
</dbReference>
<reference evidence="4" key="1">
    <citation type="submission" date="2021-11" db="EMBL/GenBank/DDBJ databases">
        <title>Description of novel Chryseobacterium species.</title>
        <authorList>
            <person name="Saticioglu I.B."/>
            <person name="Ay H."/>
            <person name="Altun S."/>
            <person name="Duman M."/>
        </authorList>
    </citation>
    <scope>NUCLEOTIDE SEQUENCE</scope>
    <source>
        <strain evidence="4">C-17</strain>
    </source>
</reference>
<organism evidence="4 5">
    <name type="scientific">Chryseobacterium turcicum</name>
    <dbReference type="NCBI Taxonomy" id="2898076"/>
    <lineage>
        <taxon>Bacteria</taxon>
        <taxon>Pseudomonadati</taxon>
        <taxon>Bacteroidota</taxon>
        <taxon>Flavobacteriia</taxon>
        <taxon>Flavobacteriales</taxon>
        <taxon>Weeksellaceae</taxon>
        <taxon>Chryseobacterium group</taxon>
        <taxon>Chryseobacterium</taxon>
    </lineage>
</organism>
<dbReference type="InterPro" id="IPR007492">
    <property type="entry name" value="LytTR_DNA-bd_dom"/>
</dbReference>
<feature type="domain" description="HTH LytTR-type" evidence="3">
    <location>
        <begin position="134"/>
        <end position="229"/>
    </location>
</feature>
<dbReference type="InterPro" id="IPR051271">
    <property type="entry name" value="2C-system_Tx_regulators"/>
</dbReference>
<feature type="modified residue" description="4-aspartylphosphate" evidence="1">
    <location>
        <position position="55"/>
    </location>
</feature>
<dbReference type="PROSITE" id="PS50110">
    <property type="entry name" value="RESPONSE_REGULATORY"/>
    <property type="match status" value="1"/>
</dbReference>